<dbReference type="PANTHER" id="PTHR11533:SF174">
    <property type="entry name" value="PUROMYCIN-SENSITIVE AMINOPEPTIDASE-RELATED"/>
    <property type="match status" value="1"/>
</dbReference>
<evidence type="ECO:0000259" key="13">
    <source>
        <dbReference type="Pfam" id="PF01433"/>
    </source>
</evidence>
<dbReference type="EMBL" id="JBHSYQ010000015">
    <property type="protein sequence ID" value="MFC6999386.1"/>
    <property type="molecule type" value="Genomic_DNA"/>
</dbReference>
<accession>A0ABW2DT28</accession>
<comment type="catalytic activity">
    <reaction evidence="1">
        <text>Release of an N-terminal amino acid, Xaa-|-Yaa- from a peptide, amide or arylamide. Xaa is preferably Ala, but may be most amino acids including Pro (slow action). When a terminal hydrophobic residue is followed by a prolyl residue, the two may be released as an intact Xaa-Pro dipeptide.</text>
        <dbReference type="EC" id="3.4.11.2"/>
    </reaction>
</comment>
<keyword evidence="7" id="KW-0645">Protease</keyword>
<evidence type="ECO:0000256" key="11">
    <source>
        <dbReference type="ARBA" id="ARBA00023049"/>
    </source>
</evidence>
<keyword evidence="15" id="KW-1185">Reference proteome</keyword>
<protein>
    <recommendedName>
        <fullName evidence="5">Aminopeptidase N</fullName>
        <ecNumber evidence="4">3.4.11.2</ecNumber>
    </recommendedName>
</protein>
<keyword evidence="11" id="KW-0482">Metalloprotease</keyword>
<gene>
    <name evidence="14" type="ORF">ACFQHR_17250</name>
</gene>
<keyword evidence="9" id="KW-0378">Hydrolase</keyword>
<comment type="similarity">
    <text evidence="3">Belongs to the peptidase M1 family.</text>
</comment>
<dbReference type="CDD" id="cd09603">
    <property type="entry name" value="M1_APN_like"/>
    <property type="match status" value="1"/>
</dbReference>
<keyword evidence="10" id="KW-0862">Zinc</keyword>
<dbReference type="SUPFAM" id="SSF63737">
    <property type="entry name" value="Leukotriene A4 hydrolase N-terminal domain"/>
    <property type="match status" value="1"/>
</dbReference>
<reference evidence="15" key="1">
    <citation type="journal article" date="2019" name="Int. J. Syst. Evol. Microbiol.">
        <title>The Global Catalogue of Microorganisms (GCM) 10K type strain sequencing project: providing services to taxonomists for standard genome sequencing and annotation.</title>
        <authorList>
            <consortium name="The Broad Institute Genomics Platform"/>
            <consortium name="The Broad Institute Genome Sequencing Center for Infectious Disease"/>
            <person name="Wu L."/>
            <person name="Ma J."/>
        </authorList>
    </citation>
    <scope>NUCLEOTIDE SEQUENCE [LARGE SCALE GENOMIC DNA]</scope>
    <source>
        <strain evidence="15">CGMCC 4.7393</strain>
    </source>
</reference>
<feature type="chain" id="PRO_5045063673" description="Aminopeptidase N" evidence="12">
    <location>
        <begin position="21"/>
        <end position="652"/>
    </location>
</feature>
<dbReference type="PANTHER" id="PTHR11533">
    <property type="entry name" value="PROTEASE M1 ZINC METALLOPROTEASE"/>
    <property type="match status" value="1"/>
</dbReference>
<dbReference type="PRINTS" id="PR00756">
    <property type="entry name" value="ALADIPTASE"/>
</dbReference>
<evidence type="ECO:0000256" key="3">
    <source>
        <dbReference type="ARBA" id="ARBA00010136"/>
    </source>
</evidence>
<comment type="caution">
    <text evidence="14">The sequence shown here is derived from an EMBL/GenBank/DDBJ whole genome shotgun (WGS) entry which is preliminary data.</text>
</comment>
<keyword evidence="6 14" id="KW-0031">Aminopeptidase</keyword>
<dbReference type="Gene3D" id="1.10.390.10">
    <property type="entry name" value="Neutral Protease Domain 2"/>
    <property type="match status" value="1"/>
</dbReference>
<keyword evidence="8" id="KW-0479">Metal-binding</keyword>
<dbReference type="EC" id="3.4.11.2" evidence="4"/>
<evidence type="ECO:0000256" key="6">
    <source>
        <dbReference type="ARBA" id="ARBA00022438"/>
    </source>
</evidence>
<evidence type="ECO:0000256" key="9">
    <source>
        <dbReference type="ARBA" id="ARBA00022801"/>
    </source>
</evidence>
<dbReference type="NCBIfam" id="TIGR04183">
    <property type="entry name" value="Por_Secre_tail"/>
    <property type="match status" value="1"/>
</dbReference>
<feature type="domain" description="Peptidase M1 membrane alanine aminopeptidase" evidence="13">
    <location>
        <begin position="329"/>
        <end position="477"/>
    </location>
</feature>
<evidence type="ECO:0000256" key="5">
    <source>
        <dbReference type="ARBA" id="ARBA00015611"/>
    </source>
</evidence>
<evidence type="ECO:0000256" key="10">
    <source>
        <dbReference type="ARBA" id="ARBA00022833"/>
    </source>
</evidence>
<dbReference type="Pfam" id="PF01433">
    <property type="entry name" value="Peptidase_M1"/>
    <property type="match status" value="1"/>
</dbReference>
<dbReference type="InterPro" id="IPR050344">
    <property type="entry name" value="Peptidase_M1_aminopeptidases"/>
</dbReference>
<proteinExistence type="inferred from homology"/>
<evidence type="ECO:0000256" key="8">
    <source>
        <dbReference type="ARBA" id="ARBA00022723"/>
    </source>
</evidence>
<evidence type="ECO:0000256" key="7">
    <source>
        <dbReference type="ARBA" id="ARBA00022670"/>
    </source>
</evidence>
<dbReference type="InterPro" id="IPR001930">
    <property type="entry name" value="Peptidase_M1"/>
</dbReference>
<organism evidence="14 15">
    <name type="scientific">Rufibacter roseus</name>
    <dbReference type="NCBI Taxonomy" id="1567108"/>
    <lineage>
        <taxon>Bacteria</taxon>
        <taxon>Pseudomonadati</taxon>
        <taxon>Bacteroidota</taxon>
        <taxon>Cytophagia</taxon>
        <taxon>Cytophagales</taxon>
        <taxon>Hymenobacteraceae</taxon>
        <taxon>Rufibacter</taxon>
    </lineage>
</organism>
<dbReference type="RefSeq" id="WP_153042051.1">
    <property type="nucleotide sequence ID" value="NZ_JBHSYQ010000015.1"/>
</dbReference>
<dbReference type="Gene3D" id="2.60.40.1730">
    <property type="entry name" value="tricorn interacting facor f3 domain"/>
    <property type="match status" value="1"/>
</dbReference>
<evidence type="ECO:0000256" key="1">
    <source>
        <dbReference type="ARBA" id="ARBA00000098"/>
    </source>
</evidence>
<name>A0ABW2DT28_9BACT</name>
<evidence type="ECO:0000313" key="14">
    <source>
        <dbReference type="EMBL" id="MFC6999386.1"/>
    </source>
</evidence>
<dbReference type="SUPFAM" id="SSF55486">
    <property type="entry name" value="Metalloproteases ('zincins'), catalytic domain"/>
    <property type="match status" value="1"/>
</dbReference>
<sequence length="652" mass="74057">MKKIYLFLWCLCLTIPAALAQTPDKGGFTCADAKNRKGHMLLADGITSEPHRALMRQYDINYYKLNLELERNSLDVRGSVTIGATVLANGFVNFAFELHPDMQLQQVLIDGVNSEVIRTGGEAIATLRAAKNNKQKVKVEIFYSGRAPSGASAAIGNGLNTAVAQPWGKQVLWSLSEPFAAYEWFPCKQLLADKADSVEVWVTTDVNNKVGSNGVLQRVTPMPNQKHRFEWKSTYPIAYYLISVAVSQYQEYSFEVPIPGVNQPVFVQNYIYDHPQALATYKAGIDRTADFLQIFSEMFGPYPFYKEKYGHSMAPMGGGMEHQTMTTQQDFGFTLTAHELGHQWWGDEVTNADWSHIWLNEGFASYSELLALERLQPDQRQTWLNRASQFALIPPKGQVFVQDSTNVSRIFYYPLTYMKAGFVLHMLRHTLQEDALFFKVLQEYRKEFRYKVATTRGFQRVAEWVTGRSLSYFFDQWVYGEGYPSFNVTWNQEENNLYLKSVQTTSSAATPFFRTEVEYKITTTLKDTVVLLQHDSPTKQYKFRVSGQVLSITVDPNQWLLENSPPATQDPSLNSYTPEEFSIYPNPTVGSLTLRGGEGLPVQLVVYDMIGRKVFTLVPSGPYNNVSHLRPGSYILKAEFIGKTEIVRFVKL</sequence>
<dbReference type="InterPro" id="IPR026444">
    <property type="entry name" value="Secre_tail"/>
</dbReference>
<dbReference type="InterPro" id="IPR014782">
    <property type="entry name" value="Peptidase_M1_dom"/>
</dbReference>
<evidence type="ECO:0000313" key="15">
    <source>
        <dbReference type="Proteomes" id="UP001596405"/>
    </source>
</evidence>
<dbReference type="GO" id="GO:0004177">
    <property type="term" value="F:aminopeptidase activity"/>
    <property type="evidence" value="ECO:0007669"/>
    <property type="project" value="UniProtKB-KW"/>
</dbReference>
<dbReference type="InterPro" id="IPR027268">
    <property type="entry name" value="Peptidase_M4/M1_CTD_sf"/>
</dbReference>
<evidence type="ECO:0000256" key="4">
    <source>
        <dbReference type="ARBA" id="ARBA00012564"/>
    </source>
</evidence>
<dbReference type="InterPro" id="IPR042097">
    <property type="entry name" value="Aminopeptidase_N-like_N_sf"/>
</dbReference>
<comment type="cofactor">
    <cofactor evidence="2">
        <name>Zn(2+)</name>
        <dbReference type="ChEBI" id="CHEBI:29105"/>
    </cofactor>
</comment>
<evidence type="ECO:0000256" key="2">
    <source>
        <dbReference type="ARBA" id="ARBA00001947"/>
    </source>
</evidence>
<keyword evidence="12" id="KW-0732">Signal</keyword>
<dbReference type="Proteomes" id="UP001596405">
    <property type="component" value="Unassembled WGS sequence"/>
</dbReference>
<feature type="signal peptide" evidence="12">
    <location>
        <begin position="1"/>
        <end position="20"/>
    </location>
</feature>
<evidence type="ECO:0000256" key="12">
    <source>
        <dbReference type="SAM" id="SignalP"/>
    </source>
</evidence>